<dbReference type="HOGENOM" id="CLU_2798413_0_0_1"/>
<sequence>MAQAVPPPPLACFSGHRAPINLGLTNLRRIPTGGGMGFSLHPMKTSTRLLWSTSFFRHKFPAAAAAAF</sequence>
<name>A0A0E0M0N8_ORYPU</name>
<protein>
    <submittedName>
        <fullName evidence="1">Uncharacterized protein</fullName>
    </submittedName>
</protein>
<keyword evidence="2" id="KW-1185">Reference proteome</keyword>
<dbReference type="EnsemblPlants" id="OPUNC09G07170.1">
    <property type="protein sequence ID" value="OPUNC09G07170.1"/>
    <property type="gene ID" value="OPUNC09G07170"/>
</dbReference>
<reference evidence="1" key="1">
    <citation type="submission" date="2015-04" db="UniProtKB">
        <authorList>
            <consortium name="EnsemblPlants"/>
        </authorList>
    </citation>
    <scope>IDENTIFICATION</scope>
</reference>
<dbReference type="AlphaFoldDB" id="A0A0E0M0N8"/>
<dbReference type="Proteomes" id="UP000026962">
    <property type="component" value="Chromosome 9"/>
</dbReference>
<organism evidence="1">
    <name type="scientific">Oryza punctata</name>
    <name type="common">Red rice</name>
    <dbReference type="NCBI Taxonomy" id="4537"/>
    <lineage>
        <taxon>Eukaryota</taxon>
        <taxon>Viridiplantae</taxon>
        <taxon>Streptophyta</taxon>
        <taxon>Embryophyta</taxon>
        <taxon>Tracheophyta</taxon>
        <taxon>Spermatophyta</taxon>
        <taxon>Magnoliopsida</taxon>
        <taxon>Liliopsida</taxon>
        <taxon>Poales</taxon>
        <taxon>Poaceae</taxon>
        <taxon>BOP clade</taxon>
        <taxon>Oryzoideae</taxon>
        <taxon>Oryzeae</taxon>
        <taxon>Oryzinae</taxon>
        <taxon>Oryza</taxon>
    </lineage>
</organism>
<evidence type="ECO:0000313" key="2">
    <source>
        <dbReference type="Proteomes" id="UP000026962"/>
    </source>
</evidence>
<accession>A0A0E0M0N8</accession>
<reference evidence="1" key="2">
    <citation type="submission" date="2018-05" db="EMBL/GenBank/DDBJ databases">
        <title>OpunRS2 (Oryza punctata Reference Sequence Version 2).</title>
        <authorList>
            <person name="Zhang J."/>
            <person name="Kudrna D."/>
            <person name="Lee S."/>
            <person name="Talag J."/>
            <person name="Welchert J."/>
            <person name="Wing R.A."/>
        </authorList>
    </citation>
    <scope>NUCLEOTIDE SEQUENCE [LARGE SCALE GENOMIC DNA]</scope>
</reference>
<evidence type="ECO:0000313" key="1">
    <source>
        <dbReference type="EnsemblPlants" id="OPUNC09G07170.1"/>
    </source>
</evidence>
<dbReference type="Gramene" id="OPUNC09G07170.1">
    <property type="protein sequence ID" value="OPUNC09G07170.1"/>
    <property type="gene ID" value="OPUNC09G07170"/>
</dbReference>
<proteinExistence type="predicted"/>